<reference evidence="3 4" key="1">
    <citation type="submission" date="2024-11" db="EMBL/GenBank/DDBJ databases">
        <authorList>
            <person name="Heng Y.C."/>
            <person name="Lim A.C.H."/>
            <person name="Lee J.K.Y."/>
            <person name="Kittelmann S."/>
        </authorList>
    </citation>
    <scope>NUCLEOTIDE SEQUENCE [LARGE SCALE GENOMIC DNA]</scope>
    <source>
        <strain evidence="3 4">WILCCON 0269</strain>
    </source>
</reference>
<sequence length="223" mass="26657">MISDIHSNFNALEKVVDEINKLGCDFKICLGDMVGYYDKPNEVIECLKYYDFKCVKGNHDKFILGEIKYKIENEKIYGVNRHRKLLSNKNVLFLKKCSESIDFEYKNKKYCFCHSFKDDCQFYLKGKDDILNKFNDIKIYDYYFHGHTHRKNYLNVKNHIIINPGSVGQQRDNTWKPSFCIMDLDKNKWKIISVEYDIKTYVYNLMNNGYDKMLIDIFTKNID</sequence>
<accession>A0ABW8SN58</accession>
<proteinExistence type="inferred from homology"/>
<evidence type="ECO:0000313" key="3">
    <source>
        <dbReference type="EMBL" id="MFL0197102.1"/>
    </source>
</evidence>
<dbReference type="Pfam" id="PF12850">
    <property type="entry name" value="Metallophos_2"/>
    <property type="match status" value="1"/>
</dbReference>
<feature type="domain" description="Calcineurin-like phosphoesterase" evidence="2">
    <location>
        <begin position="2"/>
        <end position="186"/>
    </location>
</feature>
<dbReference type="InterPro" id="IPR029052">
    <property type="entry name" value="Metallo-depent_PP-like"/>
</dbReference>
<dbReference type="PANTHER" id="PTHR42850">
    <property type="entry name" value="METALLOPHOSPHOESTERASE"/>
    <property type="match status" value="1"/>
</dbReference>
<evidence type="ECO:0000256" key="1">
    <source>
        <dbReference type="ARBA" id="ARBA00008950"/>
    </source>
</evidence>
<dbReference type="RefSeq" id="WP_406793208.1">
    <property type="nucleotide sequence ID" value="NZ_JBJHZX010000025.1"/>
</dbReference>
<comment type="similarity">
    <text evidence="1">Belongs to the metallophosphoesterase superfamily. YfcE family.</text>
</comment>
<dbReference type="PIRSF" id="PIRSF000883">
    <property type="entry name" value="Pesterase_MJ0912"/>
    <property type="match status" value="1"/>
</dbReference>
<dbReference type="Gene3D" id="3.60.21.10">
    <property type="match status" value="1"/>
</dbReference>
<dbReference type="SUPFAM" id="SSF56300">
    <property type="entry name" value="Metallo-dependent phosphatases"/>
    <property type="match status" value="1"/>
</dbReference>
<gene>
    <name evidence="3" type="ORF">ACJDU8_16270</name>
</gene>
<organism evidence="3 4">
    <name type="scientific">Candidatus Clostridium eludens</name>
    <dbReference type="NCBI Taxonomy" id="3381663"/>
    <lineage>
        <taxon>Bacteria</taxon>
        <taxon>Bacillati</taxon>
        <taxon>Bacillota</taxon>
        <taxon>Clostridia</taxon>
        <taxon>Eubacteriales</taxon>
        <taxon>Clostridiaceae</taxon>
        <taxon>Clostridium</taxon>
    </lineage>
</organism>
<dbReference type="PANTHER" id="PTHR42850:SF2">
    <property type="entry name" value="BLL5683 PROTEIN"/>
    <property type="match status" value="1"/>
</dbReference>
<protein>
    <submittedName>
        <fullName evidence="3">Metallophosphoesterase family protein</fullName>
    </submittedName>
</protein>
<dbReference type="InterPro" id="IPR011152">
    <property type="entry name" value="Pesterase_MJ0912"/>
</dbReference>
<name>A0ABW8SN58_9CLOT</name>
<evidence type="ECO:0000259" key="2">
    <source>
        <dbReference type="Pfam" id="PF12850"/>
    </source>
</evidence>
<comment type="caution">
    <text evidence="3">The sequence shown here is derived from an EMBL/GenBank/DDBJ whole genome shotgun (WGS) entry which is preliminary data.</text>
</comment>
<dbReference type="InterPro" id="IPR050126">
    <property type="entry name" value="Ap4A_hydrolase"/>
</dbReference>
<dbReference type="Proteomes" id="UP001623660">
    <property type="component" value="Unassembled WGS sequence"/>
</dbReference>
<evidence type="ECO:0000313" key="4">
    <source>
        <dbReference type="Proteomes" id="UP001623660"/>
    </source>
</evidence>
<dbReference type="EMBL" id="JBJHZX010000025">
    <property type="protein sequence ID" value="MFL0197102.1"/>
    <property type="molecule type" value="Genomic_DNA"/>
</dbReference>
<keyword evidence="4" id="KW-1185">Reference proteome</keyword>
<dbReference type="InterPro" id="IPR024654">
    <property type="entry name" value="Calcineurin-like_PHP_lpxH"/>
</dbReference>